<feature type="region of interest" description="Disordered" evidence="1">
    <location>
        <begin position="1"/>
        <end position="72"/>
    </location>
</feature>
<evidence type="ECO:0000313" key="2">
    <source>
        <dbReference type="EMBL" id="VDK80155.1"/>
    </source>
</evidence>
<protein>
    <submittedName>
        <fullName evidence="2">Uncharacterized protein</fullName>
    </submittedName>
</protein>
<dbReference type="AlphaFoldDB" id="A0A3P6TGY4"/>
<keyword evidence="3" id="KW-1185">Reference proteome</keyword>
<organism evidence="2 3">
    <name type="scientific">Litomosoides sigmodontis</name>
    <name type="common">Filarial nematode worm</name>
    <dbReference type="NCBI Taxonomy" id="42156"/>
    <lineage>
        <taxon>Eukaryota</taxon>
        <taxon>Metazoa</taxon>
        <taxon>Ecdysozoa</taxon>
        <taxon>Nematoda</taxon>
        <taxon>Chromadorea</taxon>
        <taxon>Rhabditida</taxon>
        <taxon>Spirurina</taxon>
        <taxon>Spiruromorpha</taxon>
        <taxon>Filarioidea</taxon>
        <taxon>Onchocercidae</taxon>
        <taxon>Litomosoides</taxon>
    </lineage>
</organism>
<proteinExistence type="predicted"/>
<sequence length="157" mass="14619">MVVVGAGGGGGDGSRTSGGGVSGDDVDGGGGDGVGDAGVGVGGSGGGGAGGGGGGCSGSVGVGDTGDAGGGGGVGGGVAQRVMRTLNAQSAIRRDVNSFPAHASTVRATGNSSPLELSGTVIATKTNSQEFHRILSVNEHVDFSFTNLGNVVSHHIL</sequence>
<name>A0A3P6TGY4_LITSI</name>
<accession>A0A3P6TGY4</accession>
<evidence type="ECO:0000313" key="3">
    <source>
        <dbReference type="Proteomes" id="UP000277928"/>
    </source>
</evidence>
<gene>
    <name evidence="2" type="ORF">NLS_LOCUS4799</name>
</gene>
<evidence type="ECO:0000256" key="1">
    <source>
        <dbReference type="SAM" id="MobiDB-lite"/>
    </source>
</evidence>
<dbReference type="Proteomes" id="UP000277928">
    <property type="component" value="Unassembled WGS sequence"/>
</dbReference>
<dbReference type="EMBL" id="UYRX01000324">
    <property type="protein sequence ID" value="VDK80155.1"/>
    <property type="molecule type" value="Genomic_DNA"/>
</dbReference>
<reference evidence="2 3" key="1">
    <citation type="submission" date="2018-08" db="EMBL/GenBank/DDBJ databases">
        <authorList>
            <person name="Laetsch R D."/>
            <person name="Stevens L."/>
            <person name="Kumar S."/>
            <person name="Blaxter L. M."/>
        </authorList>
    </citation>
    <scope>NUCLEOTIDE SEQUENCE [LARGE SCALE GENOMIC DNA]</scope>
</reference>